<evidence type="ECO:0000259" key="8">
    <source>
        <dbReference type="PROSITE" id="PS50928"/>
    </source>
</evidence>
<evidence type="ECO:0000313" key="10">
    <source>
        <dbReference type="Proteomes" id="UP001055091"/>
    </source>
</evidence>
<keyword evidence="3" id="KW-1003">Cell membrane</keyword>
<dbReference type="RefSeq" id="WP_006772356.1">
    <property type="nucleotide sequence ID" value="NZ_BQNJ01000001.1"/>
</dbReference>
<evidence type="ECO:0000256" key="1">
    <source>
        <dbReference type="ARBA" id="ARBA00004651"/>
    </source>
</evidence>
<feature type="transmembrane region" description="Helical" evidence="7">
    <location>
        <begin position="223"/>
        <end position="243"/>
    </location>
</feature>
<dbReference type="Pfam" id="PF00528">
    <property type="entry name" value="BPD_transp_1"/>
    <property type="match status" value="1"/>
</dbReference>
<keyword evidence="5 7" id="KW-1133">Transmembrane helix</keyword>
<dbReference type="GeneID" id="93148271"/>
<comment type="similarity">
    <text evidence="7">Belongs to the binding-protein-dependent transport system permease family.</text>
</comment>
<evidence type="ECO:0000313" key="9">
    <source>
        <dbReference type="EMBL" id="GKH00452.1"/>
    </source>
</evidence>
<keyword evidence="6 7" id="KW-0472">Membrane</keyword>
<feature type="transmembrane region" description="Helical" evidence="7">
    <location>
        <begin position="179"/>
        <end position="202"/>
    </location>
</feature>
<evidence type="ECO:0000256" key="3">
    <source>
        <dbReference type="ARBA" id="ARBA00022475"/>
    </source>
</evidence>
<dbReference type="Gene3D" id="1.10.3720.10">
    <property type="entry name" value="MetI-like"/>
    <property type="match status" value="1"/>
</dbReference>
<feature type="transmembrane region" description="Helical" evidence="7">
    <location>
        <begin position="276"/>
        <end position="298"/>
    </location>
</feature>
<dbReference type="PANTHER" id="PTHR30193:SF37">
    <property type="entry name" value="INNER MEMBRANE ABC TRANSPORTER PERMEASE PROTEIN YCJO"/>
    <property type="match status" value="1"/>
</dbReference>
<accession>A0AA37JHS8</accession>
<keyword evidence="9" id="KW-0067">ATP-binding</keyword>
<dbReference type="Proteomes" id="UP001055091">
    <property type="component" value="Unassembled WGS sequence"/>
</dbReference>
<feature type="transmembrane region" description="Helical" evidence="7">
    <location>
        <begin position="117"/>
        <end position="141"/>
    </location>
</feature>
<proteinExistence type="inferred from homology"/>
<reference evidence="9" key="1">
    <citation type="submission" date="2022-01" db="EMBL/GenBank/DDBJ databases">
        <title>Novel bile acid biosynthetic pathways are enriched in the microbiome of centenarians.</title>
        <authorList>
            <person name="Sato Y."/>
            <person name="Atarashi K."/>
            <person name="Plichta R.D."/>
            <person name="Arai Y."/>
            <person name="Sasajima S."/>
            <person name="Kearney M.S."/>
            <person name="Suda W."/>
            <person name="Takeshita K."/>
            <person name="Sasaki T."/>
            <person name="Okamoto S."/>
            <person name="Skelly N.A."/>
            <person name="Okamura Y."/>
            <person name="Vlamakis H."/>
            <person name="Li Y."/>
            <person name="Tanoue T."/>
            <person name="Takei H."/>
            <person name="Nittono H."/>
            <person name="Narushima S."/>
            <person name="Irie J."/>
            <person name="Itoh H."/>
            <person name="Moriya K."/>
            <person name="Sugiura Y."/>
            <person name="Suematsu M."/>
            <person name="Moritoki N."/>
            <person name="Shibata S."/>
            <person name="Littman R.D."/>
            <person name="Fischbach A.M."/>
            <person name="Uwamino Y."/>
            <person name="Inoue T."/>
            <person name="Honda A."/>
            <person name="Hattori M."/>
            <person name="Murai T."/>
            <person name="Xavier J.R."/>
            <person name="Hirose N."/>
            <person name="Honda K."/>
        </authorList>
    </citation>
    <scope>NUCLEOTIDE SEQUENCE</scope>
    <source>
        <strain evidence="9">CE91-St55</strain>
    </source>
</reference>
<dbReference type="EMBL" id="BQNJ01000001">
    <property type="protein sequence ID" value="GKH00452.1"/>
    <property type="molecule type" value="Genomic_DNA"/>
</dbReference>
<dbReference type="PROSITE" id="PS50928">
    <property type="entry name" value="ABC_TM1"/>
    <property type="match status" value="1"/>
</dbReference>
<feature type="transmembrane region" description="Helical" evidence="7">
    <location>
        <begin position="20"/>
        <end position="43"/>
    </location>
</feature>
<gene>
    <name evidence="9" type="ORF">CE91St55_24330</name>
</gene>
<dbReference type="GO" id="GO:0005886">
    <property type="term" value="C:plasma membrane"/>
    <property type="evidence" value="ECO:0007669"/>
    <property type="project" value="UniProtKB-SubCell"/>
</dbReference>
<evidence type="ECO:0000256" key="4">
    <source>
        <dbReference type="ARBA" id="ARBA00022692"/>
    </source>
</evidence>
<evidence type="ECO:0000256" key="2">
    <source>
        <dbReference type="ARBA" id="ARBA00022448"/>
    </source>
</evidence>
<organism evidence="9 10">
    <name type="scientific">Hungatella hathewayi</name>
    <dbReference type="NCBI Taxonomy" id="154046"/>
    <lineage>
        <taxon>Bacteria</taxon>
        <taxon>Bacillati</taxon>
        <taxon>Bacillota</taxon>
        <taxon>Clostridia</taxon>
        <taxon>Lachnospirales</taxon>
        <taxon>Lachnospiraceae</taxon>
        <taxon>Hungatella</taxon>
    </lineage>
</organism>
<comment type="subcellular location">
    <subcellularLocation>
        <location evidence="1 7">Cell membrane</location>
        <topology evidence="1 7">Multi-pass membrane protein</topology>
    </subcellularLocation>
</comment>
<dbReference type="CDD" id="cd06261">
    <property type="entry name" value="TM_PBP2"/>
    <property type="match status" value="1"/>
</dbReference>
<name>A0AA37JHS8_9FIRM</name>
<feature type="domain" description="ABC transmembrane type-1" evidence="8">
    <location>
        <begin position="80"/>
        <end position="297"/>
    </location>
</feature>
<dbReference type="AlphaFoldDB" id="A0AA37JHS8"/>
<dbReference type="GO" id="GO:0005524">
    <property type="term" value="F:ATP binding"/>
    <property type="evidence" value="ECO:0007669"/>
    <property type="project" value="UniProtKB-KW"/>
</dbReference>
<comment type="caution">
    <text evidence="9">The sequence shown here is derived from an EMBL/GenBank/DDBJ whole genome shotgun (WGS) entry which is preliminary data.</text>
</comment>
<keyword evidence="2 7" id="KW-0813">Transport</keyword>
<dbReference type="PANTHER" id="PTHR30193">
    <property type="entry name" value="ABC TRANSPORTER PERMEASE PROTEIN"/>
    <property type="match status" value="1"/>
</dbReference>
<evidence type="ECO:0000256" key="5">
    <source>
        <dbReference type="ARBA" id="ARBA00022989"/>
    </source>
</evidence>
<sequence>MAKNYLRKKKSGVNYDKWGYLFIMPFFLCYAVFSLFPIIFTFYNSFFENYMNGLKQVGPNFAGFENYKRILADKDILKYFWNTIYIWILGFVPQIIFSLLLAAWFTNRRLNIRGQRFFKTVIYMPNLIMAAAFSMLFFTLFSDGGPVNDVMMKWGIISEPIRFLAGRNTTRGLIGLMNFMMWFGNTTILLMAAMLGIDVSLFEAAECDGASPGQIFKKITIPMIKPILLYVIITSMVGGIQMFDVPQILTNGEGVPNRTSMTIVMYLNKHLYSKNYGMSGAVSVILFFVTVLLSLVVLRVIREPSQEGGA</sequence>
<evidence type="ECO:0000256" key="6">
    <source>
        <dbReference type="ARBA" id="ARBA00023136"/>
    </source>
</evidence>
<dbReference type="InterPro" id="IPR000515">
    <property type="entry name" value="MetI-like"/>
</dbReference>
<feature type="transmembrane region" description="Helical" evidence="7">
    <location>
        <begin position="84"/>
        <end position="105"/>
    </location>
</feature>
<keyword evidence="9" id="KW-0547">Nucleotide-binding</keyword>
<dbReference type="InterPro" id="IPR035906">
    <property type="entry name" value="MetI-like_sf"/>
</dbReference>
<dbReference type="GO" id="GO:0055085">
    <property type="term" value="P:transmembrane transport"/>
    <property type="evidence" value="ECO:0007669"/>
    <property type="project" value="InterPro"/>
</dbReference>
<keyword evidence="4 7" id="KW-0812">Transmembrane</keyword>
<evidence type="ECO:0000256" key="7">
    <source>
        <dbReference type="RuleBase" id="RU363032"/>
    </source>
</evidence>
<protein>
    <submittedName>
        <fullName evidence="9">Sugar ABC transporter ATP-binding protein</fullName>
    </submittedName>
</protein>
<dbReference type="InterPro" id="IPR051393">
    <property type="entry name" value="ABC_transporter_permease"/>
</dbReference>
<dbReference type="SUPFAM" id="SSF161098">
    <property type="entry name" value="MetI-like"/>
    <property type="match status" value="1"/>
</dbReference>